<gene>
    <name evidence="1" type="ORF">L3Q82_020630</name>
</gene>
<evidence type="ECO:0000313" key="1">
    <source>
        <dbReference type="EMBL" id="KAI3351798.1"/>
    </source>
</evidence>
<organism evidence="1 2">
    <name type="scientific">Scortum barcoo</name>
    <name type="common">barcoo grunter</name>
    <dbReference type="NCBI Taxonomy" id="214431"/>
    <lineage>
        <taxon>Eukaryota</taxon>
        <taxon>Metazoa</taxon>
        <taxon>Chordata</taxon>
        <taxon>Craniata</taxon>
        <taxon>Vertebrata</taxon>
        <taxon>Euteleostomi</taxon>
        <taxon>Actinopterygii</taxon>
        <taxon>Neopterygii</taxon>
        <taxon>Teleostei</taxon>
        <taxon>Neoteleostei</taxon>
        <taxon>Acanthomorphata</taxon>
        <taxon>Eupercaria</taxon>
        <taxon>Centrarchiformes</taxon>
        <taxon>Terapontoidei</taxon>
        <taxon>Terapontidae</taxon>
        <taxon>Scortum</taxon>
    </lineage>
</organism>
<reference evidence="1" key="1">
    <citation type="submission" date="2022-04" db="EMBL/GenBank/DDBJ databases">
        <title>Jade perch genome.</title>
        <authorList>
            <person name="Chao B."/>
        </authorList>
    </citation>
    <scope>NUCLEOTIDE SEQUENCE</scope>
    <source>
        <strain evidence="1">CB-2022</strain>
    </source>
</reference>
<accession>A0ACB8V8B6</accession>
<keyword evidence="2" id="KW-1185">Reference proteome</keyword>
<evidence type="ECO:0000313" key="2">
    <source>
        <dbReference type="Proteomes" id="UP000831701"/>
    </source>
</evidence>
<dbReference type="Proteomes" id="UP000831701">
    <property type="component" value="Chromosome 24"/>
</dbReference>
<comment type="caution">
    <text evidence="1">The sequence shown here is derived from an EMBL/GenBank/DDBJ whole genome shotgun (WGS) entry which is preliminary data.</text>
</comment>
<dbReference type="EMBL" id="CM041554">
    <property type="protein sequence ID" value="KAI3351798.1"/>
    <property type="molecule type" value="Genomic_DNA"/>
</dbReference>
<sequence length="88" mass="9664">MSGIFKVFLLLAVMVCITEAQLHPLGEHCLCGSVKKGILSKSALKDIQVYPATTFCNKVEIVVTNNNGFRYCLDPKMSTVKKMLASIL</sequence>
<proteinExistence type="predicted"/>
<name>A0ACB8V8B6_9TELE</name>
<protein>
    <submittedName>
        <fullName evidence="1">Uncharacterized protein</fullName>
    </submittedName>
</protein>